<dbReference type="InterPro" id="IPR050924">
    <property type="entry name" value="Peroxiredoxin_BCP/PrxQ"/>
</dbReference>
<organism evidence="7 8">
    <name type="scientific">Roseibium sediminicola</name>
    <dbReference type="NCBI Taxonomy" id="2933272"/>
    <lineage>
        <taxon>Bacteria</taxon>
        <taxon>Pseudomonadati</taxon>
        <taxon>Pseudomonadota</taxon>
        <taxon>Alphaproteobacteria</taxon>
        <taxon>Hyphomicrobiales</taxon>
        <taxon>Stappiaceae</taxon>
        <taxon>Roseibium</taxon>
    </lineage>
</organism>
<dbReference type="SUPFAM" id="SSF52833">
    <property type="entry name" value="Thioredoxin-like"/>
    <property type="match status" value="1"/>
</dbReference>
<protein>
    <submittedName>
        <fullName evidence="7">Peroxiredoxin</fullName>
    </submittedName>
</protein>
<dbReference type="EMBL" id="JALNMJ010000002">
    <property type="protein sequence ID" value="MCK7611169.1"/>
    <property type="molecule type" value="Genomic_DNA"/>
</dbReference>
<evidence type="ECO:0000259" key="6">
    <source>
        <dbReference type="Pfam" id="PF08534"/>
    </source>
</evidence>
<evidence type="ECO:0000256" key="5">
    <source>
        <dbReference type="ARBA" id="ARBA00023284"/>
    </source>
</evidence>
<evidence type="ECO:0000256" key="2">
    <source>
        <dbReference type="ARBA" id="ARBA00022862"/>
    </source>
</evidence>
<dbReference type="RefSeq" id="WP_248150649.1">
    <property type="nucleotide sequence ID" value="NZ_JALNMJ010000002.1"/>
</dbReference>
<keyword evidence="1" id="KW-0575">Peroxidase</keyword>
<proteinExistence type="predicted"/>
<dbReference type="Pfam" id="PF08534">
    <property type="entry name" value="Redoxin"/>
    <property type="match status" value="1"/>
</dbReference>
<evidence type="ECO:0000256" key="3">
    <source>
        <dbReference type="ARBA" id="ARBA00023002"/>
    </source>
</evidence>
<keyword evidence="3" id="KW-0560">Oxidoreductase</keyword>
<feature type="domain" description="Redoxin" evidence="6">
    <location>
        <begin position="10"/>
        <end position="157"/>
    </location>
</feature>
<accession>A0ABT0GP26</accession>
<keyword evidence="8" id="KW-1185">Reference proteome</keyword>
<name>A0ABT0GP26_9HYPH</name>
<sequence length="171" mass="18648">METLKVKLENKHVPTVGLPATDGEIVDLSSLKGLTVLYAYPRTSPPDSPPIEGWDQIPGARGCTPQCKGFASHYREILAAGANRVFGLSTQDTPYQFEMKSRLGLPFEVLSDADLKFASGLDLPVFEAGGMRLLKRLTLVIEDGTIRQVFYPVDDPAGNALDVLTWLQSKA</sequence>
<dbReference type="PANTHER" id="PTHR42801:SF21">
    <property type="entry name" value="BCPB PROTEIN"/>
    <property type="match status" value="1"/>
</dbReference>
<comment type="caution">
    <text evidence="7">The sequence shown here is derived from an EMBL/GenBank/DDBJ whole genome shotgun (WGS) entry which is preliminary data.</text>
</comment>
<keyword evidence="4" id="KW-1015">Disulfide bond</keyword>
<dbReference type="Proteomes" id="UP001431221">
    <property type="component" value="Unassembled WGS sequence"/>
</dbReference>
<dbReference type="Gene3D" id="3.40.30.10">
    <property type="entry name" value="Glutaredoxin"/>
    <property type="match status" value="1"/>
</dbReference>
<evidence type="ECO:0000256" key="4">
    <source>
        <dbReference type="ARBA" id="ARBA00023157"/>
    </source>
</evidence>
<evidence type="ECO:0000256" key="1">
    <source>
        <dbReference type="ARBA" id="ARBA00022559"/>
    </source>
</evidence>
<reference evidence="7" key="1">
    <citation type="submission" date="2022-04" db="EMBL/GenBank/DDBJ databases">
        <title>Roseibium sp. CAU 1639 isolated from mud.</title>
        <authorList>
            <person name="Kim W."/>
        </authorList>
    </citation>
    <scope>NUCLEOTIDE SEQUENCE</scope>
    <source>
        <strain evidence="7">CAU 1639</strain>
    </source>
</reference>
<evidence type="ECO:0000313" key="7">
    <source>
        <dbReference type="EMBL" id="MCK7611169.1"/>
    </source>
</evidence>
<gene>
    <name evidence="7" type="ORF">M0H32_03255</name>
</gene>
<dbReference type="PANTHER" id="PTHR42801">
    <property type="entry name" value="THIOREDOXIN-DEPENDENT PEROXIDE REDUCTASE"/>
    <property type="match status" value="1"/>
</dbReference>
<keyword evidence="5" id="KW-0676">Redox-active center</keyword>
<dbReference type="InterPro" id="IPR013740">
    <property type="entry name" value="Redoxin"/>
</dbReference>
<keyword evidence="2" id="KW-0049">Antioxidant</keyword>
<evidence type="ECO:0000313" key="8">
    <source>
        <dbReference type="Proteomes" id="UP001431221"/>
    </source>
</evidence>
<dbReference type="InterPro" id="IPR036249">
    <property type="entry name" value="Thioredoxin-like_sf"/>
</dbReference>
<dbReference type="CDD" id="cd03017">
    <property type="entry name" value="PRX_BCP"/>
    <property type="match status" value="1"/>
</dbReference>